<evidence type="ECO:0000313" key="2">
    <source>
        <dbReference type="Proteomes" id="UP000765509"/>
    </source>
</evidence>
<proteinExistence type="predicted"/>
<dbReference type="AlphaFoldDB" id="A0A9Q3GNV2"/>
<protein>
    <submittedName>
        <fullName evidence="1">Uncharacterized protein</fullName>
    </submittedName>
</protein>
<gene>
    <name evidence="1" type="ORF">O181_013352</name>
</gene>
<dbReference type="Proteomes" id="UP000765509">
    <property type="component" value="Unassembled WGS sequence"/>
</dbReference>
<dbReference type="EMBL" id="AVOT02003471">
    <property type="protein sequence ID" value="MBW0473637.1"/>
    <property type="molecule type" value="Genomic_DNA"/>
</dbReference>
<name>A0A9Q3GNV2_9BASI</name>
<comment type="caution">
    <text evidence="1">The sequence shown here is derived from an EMBL/GenBank/DDBJ whole genome shotgun (WGS) entry which is preliminary data.</text>
</comment>
<sequence>MSGSTHSKKAAANDTKAKPLSNEEVYSLLNLLQSEVSALKSAQNLDAAKMQSLWLALSSPPQALSPYHQNSHTVSSAYDCFMQEPYRGANRSNHLQNDGLNF</sequence>
<reference evidence="1" key="1">
    <citation type="submission" date="2021-03" db="EMBL/GenBank/DDBJ databases">
        <title>Draft genome sequence of rust myrtle Austropuccinia psidii MF-1, a brazilian biotype.</title>
        <authorList>
            <person name="Quecine M.C."/>
            <person name="Pachon D.M.R."/>
            <person name="Bonatelli M.L."/>
            <person name="Correr F.H."/>
            <person name="Franceschini L.M."/>
            <person name="Leite T.F."/>
            <person name="Margarido G.R.A."/>
            <person name="Almeida C.A."/>
            <person name="Ferrarezi J.A."/>
            <person name="Labate C.A."/>
        </authorList>
    </citation>
    <scope>NUCLEOTIDE SEQUENCE</scope>
    <source>
        <strain evidence="1">MF-1</strain>
    </source>
</reference>
<accession>A0A9Q3GNV2</accession>
<keyword evidence="2" id="KW-1185">Reference proteome</keyword>
<organism evidence="1 2">
    <name type="scientific">Austropuccinia psidii MF-1</name>
    <dbReference type="NCBI Taxonomy" id="1389203"/>
    <lineage>
        <taxon>Eukaryota</taxon>
        <taxon>Fungi</taxon>
        <taxon>Dikarya</taxon>
        <taxon>Basidiomycota</taxon>
        <taxon>Pucciniomycotina</taxon>
        <taxon>Pucciniomycetes</taxon>
        <taxon>Pucciniales</taxon>
        <taxon>Sphaerophragmiaceae</taxon>
        <taxon>Austropuccinia</taxon>
    </lineage>
</organism>
<evidence type="ECO:0000313" key="1">
    <source>
        <dbReference type="EMBL" id="MBW0473637.1"/>
    </source>
</evidence>